<dbReference type="SUPFAM" id="SSF52047">
    <property type="entry name" value="RNI-like"/>
    <property type="match status" value="1"/>
</dbReference>
<gene>
    <name evidence="1" type="ORF">MSAN_00088300</name>
</gene>
<evidence type="ECO:0000313" key="2">
    <source>
        <dbReference type="Proteomes" id="UP000623467"/>
    </source>
</evidence>
<comment type="caution">
    <text evidence="1">The sequence shown here is derived from an EMBL/GenBank/DDBJ whole genome shotgun (WGS) entry which is preliminary data.</text>
</comment>
<organism evidence="1 2">
    <name type="scientific">Mycena sanguinolenta</name>
    <dbReference type="NCBI Taxonomy" id="230812"/>
    <lineage>
        <taxon>Eukaryota</taxon>
        <taxon>Fungi</taxon>
        <taxon>Dikarya</taxon>
        <taxon>Basidiomycota</taxon>
        <taxon>Agaricomycotina</taxon>
        <taxon>Agaricomycetes</taxon>
        <taxon>Agaricomycetidae</taxon>
        <taxon>Agaricales</taxon>
        <taxon>Marasmiineae</taxon>
        <taxon>Mycenaceae</taxon>
        <taxon>Mycena</taxon>
    </lineage>
</organism>
<dbReference type="EMBL" id="JACAZH010000001">
    <property type="protein sequence ID" value="KAF7376713.1"/>
    <property type="molecule type" value="Genomic_DNA"/>
</dbReference>
<dbReference type="Gene3D" id="1.20.1280.50">
    <property type="match status" value="1"/>
</dbReference>
<dbReference type="AlphaFoldDB" id="A0A8H6ZCW1"/>
<dbReference type="OrthoDB" id="3357519at2759"/>
<accession>A0A8H6ZCW1</accession>
<dbReference type="Proteomes" id="UP000623467">
    <property type="component" value="Unassembled WGS sequence"/>
</dbReference>
<reference evidence="1" key="1">
    <citation type="submission" date="2020-05" db="EMBL/GenBank/DDBJ databases">
        <title>Mycena genomes resolve the evolution of fungal bioluminescence.</title>
        <authorList>
            <person name="Tsai I.J."/>
        </authorList>
    </citation>
    <scope>NUCLEOTIDE SEQUENCE</scope>
    <source>
        <strain evidence="1">160909Yilan</strain>
    </source>
</reference>
<evidence type="ECO:0000313" key="1">
    <source>
        <dbReference type="EMBL" id="KAF7376713.1"/>
    </source>
</evidence>
<proteinExistence type="predicted"/>
<protein>
    <submittedName>
        <fullName evidence="1">F-box domain-containing protein</fullName>
    </submittedName>
</protein>
<keyword evidence="2" id="KW-1185">Reference proteome</keyword>
<sequence length="369" mass="41820">MLSSMQADRLRLLHLEHTISALRAEQAVVQARLDAYKYPVLTLPTEITSEIFINFLPTYPEPPPLKGLASPTMLTHVCRKWREVALATPALWRAIKLGDPDIRHEQVRRISDAWIRRSGSLPLSIVINTNNRDFLHEIFTEPLSMATERWEHLNLWVSLPCLPEIGAPLPMLRSLEFAVSTVGDVFTFYEAPQLRNVILRGRISSFVVLPWMQLTSLTMNYGGVNKIVQILTQTPNLIQCALSLVSTGDTDLDDLSAEGLPDIPLPRLESLVVTDWTFRQTVPGFHLLQSFTVPSLRRLEVHELLLGTDPIYQLESFISNSRCALQEVCIWINDDHTTDDDDTYRSAFPSIPTFSFSTTHDESDSEDED</sequence>
<name>A0A8H6ZCW1_9AGAR</name>